<reference evidence="8" key="1">
    <citation type="journal article" date="2014" name="BMC Genomics">
        <title>The genome sequence of the biocontrol fungus Metarhizium anisopliae and comparative genomics of Metarhizium species.</title>
        <authorList>
            <person name="Pattemore J.A."/>
            <person name="Hane J.K."/>
            <person name="Williams A.H."/>
            <person name="Wilson B.A."/>
            <person name="Stodart B.J."/>
            <person name="Ash G.J."/>
        </authorList>
    </citation>
    <scope>NUCLEOTIDE SEQUENCE [LARGE SCALE GENOMIC DNA]</scope>
    <source>
        <strain evidence="8">BRIP 53293</strain>
    </source>
</reference>
<name>A0A0D9P426_METAN</name>
<sequence length="321" mass="34386">MALRGMSGSAPAFRQLVNASRSTVSAVVPGRLHSNQRGASHSSARSRNIVSSTNSRLLPEFSLKNKVVVVSGGARGLGLVQAEALLEAGATVHAIDRLPSPANDLSSPFSEVSQRAKDELGTSLTYHQADVRDVALLNKIMENIANQSNRLDGLIAAAGINHETQALEHSADVANRIMSINVTGVFMTAQAAARQMVRLKQPGSICLIASMSGTIANKGMYAPAYNASKAAVIQLCRSLAAEWGQHGIRVNSLSPGYIMTQMLQNLFHDFPERKVLWPTENMLNRLSMPHEFRGAAVFLLSDASSFMTGSDLRIDGGHAAW</sequence>
<evidence type="ECO:0000256" key="3">
    <source>
        <dbReference type="ARBA" id="ARBA00022857"/>
    </source>
</evidence>
<comment type="function">
    <text evidence="5">Hydroxynaphthalene reductase-like protein; part of the Pks2 gene cluster that mediates the formation of infectious structures (appressoria), enabling these fungi to kill insects faster. The product of the Pks2 gene cluster is different from the one of Pks1 and has still not been identified.</text>
</comment>
<evidence type="ECO:0000313" key="7">
    <source>
        <dbReference type="EMBL" id="KJK79560.1"/>
    </source>
</evidence>
<feature type="region of interest" description="Disordered" evidence="6">
    <location>
        <begin position="28"/>
        <end position="51"/>
    </location>
</feature>
<dbReference type="SUPFAM" id="SSF51735">
    <property type="entry name" value="NAD(P)-binding Rossmann-fold domains"/>
    <property type="match status" value="1"/>
</dbReference>
<protein>
    <recommendedName>
        <fullName evidence="2">Hydroxynaphthalene reductase-like protein Arp2</fullName>
    </recommendedName>
</protein>
<dbReference type="GO" id="GO:0016616">
    <property type="term" value="F:oxidoreductase activity, acting on the CH-OH group of donors, NAD or NADP as acceptor"/>
    <property type="evidence" value="ECO:0007669"/>
    <property type="project" value="UniProtKB-ARBA"/>
</dbReference>
<dbReference type="InterPro" id="IPR036291">
    <property type="entry name" value="NAD(P)-bd_dom_sf"/>
</dbReference>
<evidence type="ECO:0000313" key="8">
    <source>
        <dbReference type="Proteomes" id="UP000054544"/>
    </source>
</evidence>
<dbReference type="GO" id="GO:0050664">
    <property type="term" value="F:oxidoreductase activity, acting on NAD(P)H, oxygen as acceptor"/>
    <property type="evidence" value="ECO:0007669"/>
    <property type="project" value="TreeGrafter"/>
</dbReference>
<dbReference type="InterPro" id="IPR020904">
    <property type="entry name" value="Sc_DH/Rdtase_CS"/>
</dbReference>
<keyword evidence="3" id="KW-0521">NADP</keyword>
<gene>
    <name evidence="7" type="ORF">H634G_05152</name>
</gene>
<comment type="similarity">
    <text evidence="1">Belongs to the short-chain dehydrogenases/reductases (SDR) family.</text>
</comment>
<dbReference type="Pfam" id="PF13561">
    <property type="entry name" value="adh_short_C2"/>
    <property type="match status" value="1"/>
</dbReference>
<dbReference type="PANTHER" id="PTHR43008">
    <property type="entry name" value="BENZIL REDUCTASE"/>
    <property type="match status" value="1"/>
</dbReference>
<evidence type="ECO:0000256" key="1">
    <source>
        <dbReference type="ARBA" id="ARBA00006484"/>
    </source>
</evidence>
<organism evidence="7 8">
    <name type="scientific">Metarhizium anisopliae BRIP 53293</name>
    <dbReference type="NCBI Taxonomy" id="1291518"/>
    <lineage>
        <taxon>Eukaryota</taxon>
        <taxon>Fungi</taxon>
        <taxon>Dikarya</taxon>
        <taxon>Ascomycota</taxon>
        <taxon>Pezizomycotina</taxon>
        <taxon>Sordariomycetes</taxon>
        <taxon>Hypocreomycetidae</taxon>
        <taxon>Hypocreales</taxon>
        <taxon>Clavicipitaceae</taxon>
        <taxon>Metarhizium</taxon>
    </lineage>
</organism>
<dbReference type="STRING" id="1291518.A0A0D9P426"/>
<dbReference type="OrthoDB" id="1669814at2759"/>
<dbReference type="Gene3D" id="3.40.50.720">
    <property type="entry name" value="NAD(P)-binding Rossmann-like Domain"/>
    <property type="match status" value="1"/>
</dbReference>
<keyword evidence="4" id="KW-0560">Oxidoreductase</keyword>
<evidence type="ECO:0000256" key="6">
    <source>
        <dbReference type="SAM" id="MobiDB-lite"/>
    </source>
</evidence>
<keyword evidence="8" id="KW-1185">Reference proteome</keyword>
<dbReference type="EMBL" id="KE384730">
    <property type="protein sequence ID" value="KJK79560.1"/>
    <property type="molecule type" value="Genomic_DNA"/>
</dbReference>
<evidence type="ECO:0000256" key="5">
    <source>
        <dbReference type="ARBA" id="ARBA00046017"/>
    </source>
</evidence>
<dbReference type="PRINTS" id="PR00081">
    <property type="entry name" value="GDHRDH"/>
</dbReference>
<evidence type="ECO:0000256" key="2">
    <source>
        <dbReference type="ARBA" id="ARBA00015194"/>
    </source>
</evidence>
<dbReference type="AlphaFoldDB" id="A0A0D9P426"/>
<proteinExistence type="inferred from homology"/>
<accession>A0A0D9P426</accession>
<dbReference type="PANTHER" id="PTHR43008:SF4">
    <property type="entry name" value="CHAIN DEHYDROGENASE, PUTATIVE (AFU_ORTHOLOGUE AFUA_4G08710)-RELATED"/>
    <property type="match status" value="1"/>
</dbReference>
<dbReference type="InterPro" id="IPR002347">
    <property type="entry name" value="SDR_fam"/>
</dbReference>
<dbReference type="Proteomes" id="UP000054544">
    <property type="component" value="Unassembled WGS sequence"/>
</dbReference>
<dbReference type="PRINTS" id="PR00080">
    <property type="entry name" value="SDRFAMILY"/>
</dbReference>
<evidence type="ECO:0000256" key="4">
    <source>
        <dbReference type="ARBA" id="ARBA00023002"/>
    </source>
</evidence>
<feature type="compositionally biased region" description="Polar residues" evidence="6">
    <location>
        <begin position="33"/>
        <end position="51"/>
    </location>
</feature>
<dbReference type="PROSITE" id="PS00061">
    <property type="entry name" value="ADH_SHORT"/>
    <property type="match status" value="1"/>
</dbReference>
<dbReference type="FunFam" id="3.40.50.720:FF:000245">
    <property type="entry name" value="Short chain dehydrogenase, putative"/>
    <property type="match status" value="1"/>
</dbReference>